<comment type="caution">
    <text evidence="2">The sequence shown here is derived from an EMBL/GenBank/DDBJ whole genome shotgun (WGS) entry which is preliminary data.</text>
</comment>
<evidence type="ECO:0000256" key="1">
    <source>
        <dbReference type="SAM" id="SignalP"/>
    </source>
</evidence>
<dbReference type="Pfam" id="PF13645">
    <property type="entry name" value="YkuD_2"/>
    <property type="match status" value="1"/>
</dbReference>
<evidence type="ECO:0000313" key="2">
    <source>
        <dbReference type="EMBL" id="PCE41703.1"/>
    </source>
</evidence>
<organism evidence="2 3">
    <name type="scientific">Rhizorhabdus dicambivorans</name>
    <dbReference type="NCBI Taxonomy" id="1850238"/>
    <lineage>
        <taxon>Bacteria</taxon>
        <taxon>Pseudomonadati</taxon>
        <taxon>Pseudomonadota</taxon>
        <taxon>Alphaproteobacteria</taxon>
        <taxon>Sphingomonadales</taxon>
        <taxon>Sphingomonadaceae</taxon>
        <taxon>Rhizorhabdus</taxon>
    </lineage>
</organism>
<gene>
    <name evidence="2" type="ORF">COO09_14175</name>
</gene>
<dbReference type="EMBL" id="NWUF01000013">
    <property type="protein sequence ID" value="PCE41703.1"/>
    <property type="molecule type" value="Genomic_DNA"/>
</dbReference>
<evidence type="ECO:0008006" key="4">
    <source>
        <dbReference type="Google" id="ProtNLM"/>
    </source>
</evidence>
<feature type="chain" id="PRO_5012697808" description="Twin-arginine translocation pathway signal" evidence="1">
    <location>
        <begin position="18"/>
        <end position="200"/>
    </location>
</feature>
<feature type="signal peptide" evidence="1">
    <location>
        <begin position="1"/>
        <end position="17"/>
    </location>
</feature>
<dbReference type="Proteomes" id="UP000218934">
    <property type="component" value="Unassembled WGS sequence"/>
</dbReference>
<sequence length="200" mass="21054">MTRRALLGALLSAPAAAAPPGLASIAAGVDPRLVQRALDALFRHHAALWSRDVIAIADFGLPSAAPRFFLMDILRGTTTALLVAHGKGSDPDHGGMLRSFSDAVGSAATSEGAYLTGEAYDGVHGPSRRLVGLDPTNTHAEERAIVIHSAWYANPDMIARQGKLGRSDGCFAFGEQDIATVLARLGKGRLLYAGRSKRND</sequence>
<name>A0A2A4FTH5_9SPHN</name>
<dbReference type="InterPro" id="IPR032676">
    <property type="entry name" value="YkuD_2"/>
</dbReference>
<keyword evidence="3" id="KW-1185">Reference proteome</keyword>
<keyword evidence="1" id="KW-0732">Signal</keyword>
<reference evidence="2 3" key="1">
    <citation type="submission" date="2017-09" db="EMBL/GenBank/DDBJ databases">
        <title>The Catabolism of 3,6-Dichlorosalicylic acid is Initiated by the Cytochrome P450 Monooxygenase DsmABC in Rhizorhabdus dicambivorans Ndbn-20.</title>
        <authorList>
            <person name="Na L."/>
        </authorList>
    </citation>
    <scope>NUCLEOTIDE SEQUENCE [LARGE SCALE GENOMIC DNA]</scope>
    <source>
        <strain evidence="2 3">Ndbn-20m</strain>
    </source>
</reference>
<protein>
    <recommendedName>
        <fullName evidence="4">Twin-arginine translocation pathway signal</fullName>
    </recommendedName>
</protein>
<dbReference type="AlphaFoldDB" id="A0A2A4FTH5"/>
<accession>A0A2A4FTH5</accession>
<proteinExistence type="predicted"/>
<evidence type="ECO:0000313" key="3">
    <source>
        <dbReference type="Proteomes" id="UP000218934"/>
    </source>
</evidence>
<dbReference type="KEGG" id="rdi:CMV14_09250"/>
<dbReference type="PANTHER" id="PTHR38477">
    <property type="entry name" value="HYPOTHETICAL EXPORTED PROTEIN"/>
    <property type="match status" value="1"/>
</dbReference>
<dbReference type="PANTHER" id="PTHR38477:SF1">
    <property type="entry name" value="MUREIN L,D-TRANSPEPTIDASE CATALYTIC DOMAIN FAMILY PROTEIN"/>
    <property type="match status" value="1"/>
</dbReference>
<dbReference type="OrthoDB" id="9815195at2"/>